<dbReference type="EMBL" id="JABEYB010000003">
    <property type="protein sequence ID" value="NNU75295.1"/>
    <property type="molecule type" value="Genomic_DNA"/>
</dbReference>
<dbReference type="PANTHER" id="PTHR43540">
    <property type="entry name" value="PEROXYUREIDOACRYLATE/UREIDOACRYLATE AMIDOHYDROLASE-RELATED"/>
    <property type="match status" value="1"/>
</dbReference>
<dbReference type="InterPro" id="IPR036380">
    <property type="entry name" value="Isochorismatase-like_sf"/>
</dbReference>
<evidence type="ECO:0000313" key="4">
    <source>
        <dbReference type="EMBL" id="NNU75295.1"/>
    </source>
</evidence>
<name>A0A7Y3SUF7_9CLOT</name>
<keyword evidence="2" id="KW-0378">Hydrolase</keyword>
<dbReference type="Gene3D" id="3.40.50.850">
    <property type="entry name" value="Isochorismatase-like"/>
    <property type="match status" value="1"/>
</dbReference>
<dbReference type="CDD" id="cd00431">
    <property type="entry name" value="cysteine_hydrolases"/>
    <property type="match status" value="1"/>
</dbReference>
<feature type="domain" description="Isochorismatase-like" evidence="3">
    <location>
        <begin position="18"/>
        <end position="194"/>
    </location>
</feature>
<sequence length="201" mass="22390">MEDLKPIKEKEYINAQRTALVVIDLQIGIVNKERSTSPFTAEEVVLNASSLINAFTDKGAFVVLVKVSSLDGKDMLKPNTDAVIKTNSTPLPKGFDSFVPELANVKNAHHIIKRQWGAFYGTDLDLQLRRRGIDTIVLCGVSTNIGVDTTAREAFQHGYNQIFSTDAMTASTKEEHDFECKYIFPRIGKLKSTQEIVSLIR</sequence>
<dbReference type="GO" id="GO:0016787">
    <property type="term" value="F:hydrolase activity"/>
    <property type="evidence" value="ECO:0007669"/>
    <property type="project" value="UniProtKB-KW"/>
</dbReference>
<dbReference type="InterPro" id="IPR000868">
    <property type="entry name" value="Isochorismatase-like_dom"/>
</dbReference>
<comment type="similarity">
    <text evidence="1">Belongs to the isochorismatase family.</text>
</comment>
<proteinExistence type="inferred from homology"/>
<evidence type="ECO:0000313" key="5">
    <source>
        <dbReference type="Proteomes" id="UP000531659"/>
    </source>
</evidence>
<dbReference type="SUPFAM" id="SSF52499">
    <property type="entry name" value="Isochorismatase-like hydrolases"/>
    <property type="match status" value="1"/>
</dbReference>
<evidence type="ECO:0000256" key="1">
    <source>
        <dbReference type="ARBA" id="ARBA00006336"/>
    </source>
</evidence>
<dbReference type="PANTHER" id="PTHR43540:SF7">
    <property type="entry name" value="ISOCHORISMATASE FAMILY PROTEIN YECD"/>
    <property type="match status" value="1"/>
</dbReference>
<evidence type="ECO:0000259" key="3">
    <source>
        <dbReference type="Pfam" id="PF00857"/>
    </source>
</evidence>
<evidence type="ECO:0000256" key="2">
    <source>
        <dbReference type="ARBA" id="ARBA00022801"/>
    </source>
</evidence>
<comment type="caution">
    <text evidence="4">The sequence shown here is derived from an EMBL/GenBank/DDBJ whole genome shotgun (WGS) entry which is preliminary data.</text>
</comment>
<reference evidence="4 5" key="1">
    <citation type="submission" date="2020-05" db="EMBL/GenBank/DDBJ databases">
        <title>Complete genome of Clostridium estertheticum subspecies estertheticum, isolated from Vacuum packed lamb meat from New Zealand imported to Switzerland.</title>
        <authorList>
            <person name="Wambui J."/>
            <person name="Stevens M.J.A."/>
            <person name="Stephan R."/>
        </authorList>
    </citation>
    <scope>NUCLEOTIDE SEQUENCE [LARGE SCALE GENOMIC DNA]</scope>
    <source>
        <strain evidence="4 5">CEST001</strain>
    </source>
</reference>
<dbReference type="InterPro" id="IPR050272">
    <property type="entry name" value="Isochorismatase-like_hydrls"/>
</dbReference>
<dbReference type="AlphaFoldDB" id="A0A7Y3SUF7"/>
<dbReference type="Proteomes" id="UP000531659">
    <property type="component" value="Unassembled WGS sequence"/>
</dbReference>
<accession>A0A7Y3SUF7</accession>
<protein>
    <submittedName>
        <fullName evidence="4">Isochorismatase family protein</fullName>
    </submittedName>
</protein>
<dbReference type="RefSeq" id="WP_171296066.1">
    <property type="nucleotide sequence ID" value="NZ_CP087098.1"/>
</dbReference>
<gene>
    <name evidence="4" type="ORF">HLQ16_05060</name>
</gene>
<organism evidence="4 5">
    <name type="scientific">Clostridium estertheticum</name>
    <dbReference type="NCBI Taxonomy" id="238834"/>
    <lineage>
        <taxon>Bacteria</taxon>
        <taxon>Bacillati</taxon>
        <taxon>Bacillota</taxon>
        <taxon>Clostridia</taxon>
        <taxon>Eubacteriales</taxon>
        <taxon>Clostridiaceae</taxon>
        <taxon>Clostridium</taxon>
    </lineage>
</organism>
<dbReference type="Pfam" id="PF00857">
    <property type="entry name" value="Isochorismatase"/>
    <property type="match status" value="1"/>
</dbReference>